<organism evidence="6 7">
    <name type="scientific">Bacillus spongiae</name>
    <dbReference type="NCBI Taxonomy" id="2683610"/>
    <lineage>
        <taxon>Bacteria</taxon>
        <taxon>Bacillati</taxon>
        <taxon>Bacillota</taxon>
        <taxon>Bacilli</taxon>
        <taxon>Bacillales</taxon>
        <taxon>Bacillaceae</taxon>
        <taxon>Bacillus</taxon>
    </lineage>
</organism>
<evidence type="ECO:0000259" key="5">
    <source>
        <dbReference type="PROSITE" id="PS50937"/>
    </source>
</evidence>
<dbReference type="InterPro" id="IPR009061">
    <property type="entry name" value="DNA-bd_dom_put_sf"/>
</dbReference>
<dbReference type="InterPro" id="IPR047057">
    <property type="entry name" value="MerR_fam"/>
</dbReference>
<keyword evidence="4" id="KW-0804">Transcription</keyword>
<dbReference type="EMBL" id="JBBAXC010000011">
    <property type="protein sequence ID" value="MEI5908186.1"/>
    <property type="molecule type" value="Genomic_DNA"/>
</dbReference>
<evidence type="ECO:0000313" key="6">
    <source>
        <dbReference type="EMBL" id="MEI5908186.1"/>
    </source>
</evidence>
<keyword evidence="3" id="KW-0238">DNA-binding</keyword>
<name>A0ABU8HG81_9BACI</name>
<dbReference type="PANTHER" id="PTHR30204:SF69">
    <property type="entry name" value="MERR-FAMILY TRANSCRIPTIONAL REGULATOR"/>
    <property type="match status" value="1"/>
</dbReference>
<evidence type="ECO:0000256" key="1">
    <source>
        <dbReference type="ARBA" id="ARBA00022491"/>
    </source>
</evidence>
<dbReference type="SUPFAM" id="SSF46955">
    <property type="entry name" value="Putative DNA-binding domain"/>
    <property type="match status" value="1"/>
</dbReference>
<keyword evidence="2" id="KW-0805">Transcription regulation</keyword>
<feature type="domain" description="HTH merR-type" evidence="5">
    <location>
        <begin position="3"/>
        <end position="72"/>
    </location>
</feature>
<dbReference type="PROSITE" id="PS50937">
    <property type="entry name" value="HTH_MERR_2"/>
    <property type="match status" value="1"/>
</dbReference>
<reference evidence="6 7" key="1">
    <citation type="journal article" date="2018" name="J. Microbiol.">
        <title>Bacillus spongiae sp. nov., isolated from sponge of Jeju Island.</title>
        <authorList>
            <person name="Lee G.E."/>
            <person name="Im W.T."/>
            <person name="Park J.S."/>
        </authorList>
    </citation>
    <scope>NUCLEOTIDE SEQUENCE [LARGE SCALE GENOMIC DNA]</scope>
    <source>
        <strain evidence="6 7">135PIL107-10</strain>
    </source>
</reference>
<evidence type="ECO:0000256" key="2">
    <source>
        <dbReference type="ARBA" id="ARBA00023015"/>
    </source>
</evidence>
<proteinExistence type="predicted"/>
<protein>
    <submittedName>
        <fullName evidence="6">MerR family transcriptional regulator</fullName>
    </submittedName>
</protein>
<evidence type="ECO:0000256" key="3">
    <source>
        <dbReference type="ARBA" id="ARBA00023125"/>
    </source>
</evidence>
<sequence length="260" mass="30543">MTHFSTGEVSKKLNMSLRTLRYYDQIGLVEPALKEENGKRYYSSENILLLEKVLLLKTTSMSLEDIKKIIRRITISETLAIHKEQLEIEITQLQQSMNYTNTLLNIIKLEGDIHWDQLLPLLSEEKQSLKQKRKKEIMEELFTEEEEATLAEQLPKMESNEDQTTKWINIIKRIEICIEEKKEPHSRDGQLIAEDTLLLSNETFKGNDELADKFWNARKSEEDSANMNLYPINKEILTFMEEAIIFYERKANNQSSDFFS</sequence>
<dbReference type="PANTHER" id="PTHR30204">
    <property type="entry name" value="REDOX-CYCLING DRUG-SENSING TRANSCRIPTIONAL ACTIVATOR SOXR"/>
    <property type="match status" value="1"/>
</dbReference>
<keyword evidence="1" id="KW-0678">Repressor</keyword>
<dbReference type="SMART" id="SM00422">
    <property type="entry name" value="HTH_MERR"/>
    <property type="match status" value="1"/>
</dbReference>
<dbReference type="RefSeq" id="WP_336587624.1">
    <property type="nucleotide sequence ID" value="NZ_JBBAXC010000011.1"/>
</dbReference>
<accession>A0ABU8HG81</accession>
<comment type="caution">
    <text evidence="6">The sequence shown here is derived from an EMBL/GenBank/DDBJ whole genome shotgun (WGS) entry which is preliminary data.</text>
</comment>
<evidence type="ECO:0000313" key="7">
    <source>
        <dbReference type="Proteomes" id="UP001312865"/>
    </source>
</evidence>
<dbReference type="Proteomes" id="UP001312865">
    <property type="component" value="Unassembled WGS sequence"/>
</dbReference>
<dbReference type="Gene3D" id="1.10.1660.10">
    <property type="match status" value="1"/>
</dbReference>
<evidence type="ECO:0000256" key="4">
    <source>
        <dbReference type="ARBA" id="ARBA00023163"/>
    </source>
</evidence>
<dbReference type="Pfam" id="PF13411">
    <property type="entry name" value="MerR_1"/>
    <property type="match status" value="1"/>
</dbReference>
<keyword evidence="7" id="KW-1185">Reference proteome</keyword>
<dbReference type="InterPro" id="IPR000551">
    <property type="entry name" value="MerR-type_HTH_dom"/>
</dbReference>
<gene>
    <name evidence="6" type="ORF">WAK64_14095</name>
</gene>